<evidence type="ECO:0000256" key="1">
    <source>
        <dbReference type="ARBA" id="ARBA00022723"/>
    </source>
</evidence>
<keyword evidence="7" id="KW-1185">Reference proteome</keyword>
<feature type="domain" description="MYND-type" evidence="5">
    <location>
        <begin position="21"/>
        <end position="57"/>
    </location>
</feature>
<keyword evidence="1" id="KW-0479">Metal-binding</keyword>
<dbReference type="PROSITE" id="PS50865">
    <property type="entry name" value="ZF_MYND_2"/>
    <property type="match status" value="1"/>
</dbReference>
<dbReference type="GO" id="GO:0008270">
    <property type="term" value="F:zinc ion binding"/>
    <property type="evidence" value="ECO:0007669"/>
    <property type="project" value="UniProtKB-KW"/>
</dbReference>
<dbReference type="SUPFAM" id="SSF144232">
    <property type="entry name" value="HIT/MYND zinc finger-like"/>
    <property type="match status" value="1"/>
</dbReference>
<dbReference type="InterPro" id="IPR002893">
    <property type="entry name" value="Znf_MYND"/>
</dbReference>
<keyword evidence="3" id="KW-0862">Zinc</keyword>
<keyword evidence="2 4" id="KW-0863">Zinc-finger</keyword>
<evidence type="ECO:0000256" key="2">
    <source>
        <dbReference type="ARBA" id="ARBA00022771"/>
    </source>
</evidence>
<dbReference type="Pfam" id="PF01753">
    <property type="entry name" value="zf-MYND"/>
    <property type="match status" value="1"/>
</dbReference>
<name>A0A9N8EB74_9STRA</name>
<comment type="caution">
    <text evidence="6">The sequence shown here is derived from an EMBL/GenBank/DDBJ whole genome shotgun (WGS) entry which is preliminary data.</text>
</comment>
<evidence type="ECO:0000259" key="5">
    <source>
        <dbReference type="PROSITE" id="PS50865"/>
    </source>
</evidence>
<dbReference type="Gene3D" id="6.10.140.2220">
    <property type="match status" value="1"/>
</dbReference>
<dbReference type="OrthoDB" id="58802at2759"/>
<dbReference type="Proteomes" id="UP001153069">
    <property type="component" value="Unassembled WGS sequence"/>
</dbReference>
<dbReference type="SUPFAM" id="SSF52047">
    <property type="entry name" value="RNI-like"/>
    <property type="match status" value="1"/>
</dbReference>
<sequence length="395" mass="45045">MSSNSNNNNKENTMTTDHHSCSMCGKDSKTRCSQCQSKWYCGRECQKTDWKEHKKICFPVNSTCTRCLLPTSANQGICCVPHPEYLMEDMGSSFGPDGQTLSFSCKACGEHFSKVNKDRHQTNFSFQPAHAEWCFQGRHTVKPLKEGDERRICNDVATINRNDGDTTQQFQQRLTTEMDPSTVRILVIQNGDGFYDDTVEPVLDLHMPLLEELQLINVCFSKIVLNDAKTPRLSTIEMQNLPDECDMELKCSNLRDFNCRHHHGDCEWVQDMLDTTHQLVSFRTYKLGLDEVKFGPHLAMLKHIYIHRSDCLCDVVLGAPHLQYLRLQGCYSLESLKIKPKGGSRFTVETVNSNMSQQVIKTLKNSPRVMWDGDEVDEHAGVGGSPMEAMFRMMH</sequence>
<protein>
    <submittedName>
        <fullName evidence="6">MYND finger</fullName>
    </submittedName>
</protein>
<evidence type="ECO:0000256" key="4">
    <source>
        <dbReference type="PROSITE-ProRule" id="PRU00134"/>
    </source>
</evidence>
<evidence type="ECO:0000313" key="6">
    <source>
        <dbReference type="EMBL" id="CAB9517638.1"/>
    </source>
</evidence>
<dbReference type="EMBL" id="CAICTM010000869">
    <property type="protein sequence ID" value="CAB9517638.1"/>
    <property type="molecule type" value="Genomic_DNA"/>
</dbReference>
<proteinExistence type="predicted"/>
<evidence type="ECO:0000313" key="7">
    <source>
        <dbReference type="Proteomes" id="UP001153069"/>
    </source>
</evidence>
<accession>A0A9N8EB74</accession>
<evidence type="ECO:0000256" key="3">
    <source>
        <dbReference type="ARBA" id="ARBA00022833"/>
    </source>
</evidence>
<organism evidence="6 7">
    <name type="scientific">Seminavis robusta</name>
    <dbReference type="NCBI Taxonomy" id="568900"/>
    <lineage>
        <taxon>Eukaryota</taxon>
        <taxon>Sar</taxon>
        <taxon>Stramenopiles</taxon>
        <taxon>Ochrophyta</taxon>
        <taxon>Bacillariophyta</taxon>
        <taxon>Bacillariophyceae</taxon>
        <taxon>Bacillariophycidae</taxon>
        <taxon>Naviculales</taxon>
        <taxon>Naviculaceae</taxon>
        <taxon>Seminavis</taxon>
    </lineage>
</organism>
<gene>
    <name evidence="6" type="ORF">SEMRO_870_G213620.1</name>
</gene>
<reference evidence="6" key="1">
    <citation type="submission" date="2020-06" db="EMBL/GenBank/DDBJ databases">
        <authorList>
            <consortium name="Plant Systems Biology data submission"/>
        </authorList>
    </citation>
    <scope>NUCLEOTIDE SEQUENCE</scope>
    <source>
        <strain evidence="6">D6</strain>
    </source>
</reference>
<dbReference type="AlphaFoldDB" id="A0A9N8EB74"/>